<evidence type="ECO:0000313" key="2">
    <source>
        <dbReference type="EMBL" id="AVQ04431.1"/>
    </source>
</evidence>
<gene>
    <name evidence="2" type="ORF">B7G68_11455</name>
</gene>
<reference evidence="2 3" key="1">
    <citation type="journal article" date="2015" name="Biotechnol. Bioeng.">
        <title>Genome sequence and phenotypic characterization of Caulobacter segnis.</title>
        <authorList>
            <person name="Patel S."/>
            <person name="Fletcher B."/>
            <person name="Scott D.C."/>
            <person name="Ely B."/>
        </authorList>
    </citation>
    <scope>NUCLEOTIDE SEQUENCE [LARGE SCALE GENOMIC DNA]</scope>
    <source>
        <strain evidence="2 3">TK0059</strain>
    </source>
</reference>
<keyword evidence="3" id="KW-1185">Reference proteome</keyword>
<sequence length="99" mass="10889">MDARGQGRGGRVVTDNALDARRTAYFNTVKSVGRRERGLGLLACLVGALLLIWGRSVQGAPFWAAWAGLVTIGVGWSLFAYVILRRTRYVRAHPFDPQS</sequence>
<feature type="transmembrane region" description="Helical" evidence="1">
    <location>
        <begin position="39"/>
        <end position="57"/>
    </location>
</feature>
<evidence type="ECO:0000313" key="3">
    <source>
        <dbReference type="Proteomes" id="UP000240527"/>
    </source>
</evidence>
<keyword evidence="1" id="KW-0472">Membrane</keyword>
<accession>A0ABM6TMN7</accession>
<proteinExistence type="predicted"/>
<organism evidence="2 3">
    <name type="scientific">Caulobacter segnis</name>
    <dbReference type="NCBI Taxonomy" id="88688"/>
    <lineage>
        <taxon>Bacteria</taxon>
        <taxon>Pseudomonadati</taxon>
        <taxon>Pseudomonadota</taxon>
        <taxon>Alphaproteobacteria</taxon>
        <taxon>Caulobacterales</taxon>
        <taxon>Caulobacteraceae</taxon>
        <taxon>Caulobacter</taxon>
    </lineage>
</organism>
<keyword evidence="1" id="KW-1133">Transmembrane helix</keyword>
<keyword evidence="1" id="KW-0812">Transmembrane</keyword>
<dbReference type="Proteomes" id="UP000240527">
    <property type="component" value="Chromosome"/>
</dbReference>
<evidence type="ECO:0000256" key="1">
    <source>
        <dbReference type="SAM" id="Phobius"/>
    </source>
</evidence>
<name>A0ABM6TMN7_9CAUL</name>
<dbReference type="EMBL" id="CP027850">
    <property type="protein sequence ID" value="AVQ04431.1"/>
    <property type="molecule type" value="Genomic_DNA"/>
</dbReference>
<protein>
    <submittedName>
        <fullName evidence="2">Uncharacterized protein</fullName>
    </submittedName>
</protein>
<feature type="transmembrane region" description="Helical" evidence="1">
    <location>
        <begin position="63"/>
        <end position="84"/>
    </location>
</feature>